<dbReference type="EMBL" id="AP027729">
    <property type="protein sequence ID" value="BDZ41475.1"/>
    <property type="molecule type" value="Genomic_DNA"/>
</dbReference>
<dbReference type="RefSeq" id="WP_286218618.1">
    <property type="nucleotide sequence ID" value="NZ_AP027729.1"/>
</dbReference>
<evidence type="ECO:0000256" key="1">
    <source>
        <dbReference type="ARBA" id="ARBA00004196"/>
    </source>
</evidence>
<evidence type="ECO:0000259" key="3">
    <source>
        <dbReference type="Pfam" id="PF07940"/>
    </source>
</evidence>
<accession>A0ABN6XCG2</accession>
<dbReference type="InterPro" id="IPR008929">
    <property type="entry name" value="Chondroitin_lyas"/>
</dbReference>
<sequence length="650" mass="70034">MRETPPTDPGRHPVRARSSALPAIHVPPRAGSADATSHRTSEAPQRADLLDRLLAQADAERGTPWPQPLAHQYARFVRDGDREEYQDVVFAREQRLSRAVVAALADPTAARVDEVADGVVLLCEQSSWCWPAHDDASHDRGTVVPSVTEPVLDLGAGEVAAQLGWIDHVLGDRLDEVAPGVRERLRHEVRGRVVDPFLERTDWWWLSPPLINWTAWIHGNVLVAGLATVEEPEVRAHLVDRVAAGIDAYVASLPDDGAIDEGYGYWWQGACRALEALEVLDHATGCTPDAAARPGLRALVEFPHRMHLGGAWFVGFADGSARPSPDQPWDVVQRWARRLGAVDAERHATAMHELAERTAADGPRPATDMQGRQLGLGRLLRALAHPWDDAASLGTGAPLVADVWLAGTQVGLARQSAGTTDGVAFAVKGGHNAESHNHCDVGSVIVALDGVPVVVDPGRPTYTAQTFGPDRYSIWTMQSSWHSVPEPFGTPQGTGPGLRARSAGLDVSDDGATARVDLTDAYPVEGLNGLARTVHLDRPDGRVVVDDAWEADTPAVEGPDGTVVVHHVLAGEVDTTTPGRAVVTPVAGTRRALLTWDPATTRARTTGRPLDDPLLSEIWGDHLTRLTLEPVEPARVRRSGHLTLTVEVHP</sequence>
<feature type="compositionally biased region" description="Basic and acidic residues" evidence="2">
    <location>
        <begin position="1"/>
        <end position="11"/>
    </location>
</feature>
<dbReference type="Proteomes" id="UP001321475">
    <property type="component" value="Chromosome"/>
</dbReference>
<feature type="region of interest" description="Disordered" evidence="2">
    <location>
        <begin position="25"/>
        <end position="44"/>
    </location>
</feature>
<organism evidence="4 5">
    <name type="scientific">Paraoerskovia sediminicola</name>
    <dbReference type="NCBI Taxonomy" id="1138587"/>
    <lineage>
        <taxon>Bacteria</taxon>
        <taxon>Bacillati</taxon>
        <taxon>Actinomycetota</taxon>
        <taxon>Actinomycetes</taxon>
        <taxon>Micrococcales</taxon>
        <taxon>Cellulomonadaceae</taxon>
        <taxon>Paraoerskovia</taxon>
    </lineage>
</organism>
<reference evidence="5" key="1">
    <citation type="journal article" date="2019" name="Int. J. Syst. Evol. Microbiol.">
        <title>The Global Catalogue of Microorganisms (GCM) 10K type strain sequencing project: providing services to taxonomists for standard genome sequencing and annotation.</title>
        <authorList>
            <consortium name="The Broad Institute Genomics Platform"/>
            <consortium name="The Broad Institute Genome Sequencing Center for Infectious Disease"/>
            <person name="Wu L."/>
            <person name="Ma J."/>
        </authorList>
    </citation>
    <scope>NUCLEOTIDE SEQUENCE [LARGE SCALE GENOMIC DNA]</scope>
    <source>
        <strain evidence="5">NBRC 108565</strain>
    </source>
</reference>
<feature type="domain" description="Heparinase II/III-like C-terminal" evidence="3">
    <location>
        <begin position="408"/>
        <end position="576"/>
    </location>
</feature>
<proteinExistence type="predicted"/>
<name>A0ABN6XCG2_9CELL</name>
<keyword evidence="5" id="KW-1185">Reference proteome</keyword>
<gene>
    <name evidence="4" type="ORF">GCM10025865_07740</name>
</gene>
<feature type="region of interest" description="Disordered" evidence="2">
    <location>
        <begin position="1"/>
        <end position="20"/>
    </location>
</feature>
<dbReference type="InterPro" id="IPR012480">
    <property type="entry name" value="Hepar_II_III_C"/>
</dbReference>
<comment type="subcellular location">
    <subcellularLocation>
        <location evidence="1">Cell envelope</location>
    </subcellularLocation>
</comment>
<dbReference type="Gene3D" id="1.50.10.100">
    <property type="entry name" value="Chondroitin AC/alginate lyase"/>
    <property type="match status" value="1"/>
</dbReference>
<evidence type="ECO:0000313" key="4">
    <source>
        <dbReference type="EMBL" id="BDZ41475.1"/>
    </source>
</evidence>
<evidence type="ECO:0000313" key="5">
    <source>
        <dbReference type="Proteomes" id="UP001321475"/>
    </source>
</evidence>
<dbReference type="Gene3D" id="2.70.98.70">
    <property type="match status" value="1"/>
</dbReference>
<evidence type="ECO:0000256" key="2">
    <source>
        <dbReference type="SAM" id="MobiDB-lite"/>
    </source>
</evidence>
<dbReference type="Pfam" id="PF07940">
    <property type="entry name" value="Hepar_II_III_C"/>
    <property type="match status" value="1"/>
</dbReference>
<protein>
    <submittedName>
        <fullName evidence="4">Heparinase</fullName>
    </submittedName>
</protein>